<reference evidence="3" key="1">
    <citation type="journal article" date="2019" name="Int. J. Syst. Evol. Microbiol.">
        <title>The Global Catalogue of Microorganisms (GCM) 10K type strain sequencing project: providing services to taxonomists for standard genome sequencing and annotation.</title>
        <authorList>
            <consortium name="The Broad Institute Genomics Platform"/>
            <consortium name="The Broad Institute Genome Sequencing Center for Infectious Disease"/>
            <person name="Wu L."/>
            <person name="Ma J."/>
        </authorList>
    </citation>
    <scope>NUCLEOTIDE SEQUENCE [LARGE SCALE GENOMIC DNA]</scope>
    <source>
        <strain evidence="3">JCM 11813</strain>
    </source>
</reference>
<dbReference type="PANTHER" id="PTHR38342">
    <property type="entry name" value="SLR5037 PROTEIN"/>
    <property type="match status" value="1"/>
</dbReference>
<evidence type="ECO:0000313" key="2">
    <source>
        <dbReference type="EMBL" id="GAA1126342.1"/>
    </source>
</evidence>
<organism evidence="2 3">
    <name type="scientific">Nocardioides aquiterrae</name>
    <dbReference type="NCBI Taxonomy" id="203799"/>
    <lineage>
        <taxon>Bacteria</taxon>
        <taxon>Bacillati</taxon>
        <taxon>Actinomycetota</taxon>
        <taxon>Actinomycetes</taxon>
        <taxon>Propionibacteriales</taxon>
        <taxon>Nocardioidaceae</taxon>
        <taxon>Nocardioides</taxon>
    </lineage>
</organism>
<dbReference type="InterPro" id="IPR016796">
    <property type="entry name" value="UCP021774"/>
</dbReference>
<keyword evidence="3" id="KW-1185">Reference proteome</keyword>
<dbReference type="PANTHER" id="PTHR38342:SF1">
    <property type="entry name" value="SLR5037 PROTEIN"/>
    <property type="match status" value="1"/>
</dbReference>
<dbReference type="InterPro" id="IPR005180">
    <property type="entry name" value="DUF302"/>
</dbReference>
<dbReference type="SUPFAM" id="SSF103247">
    <property type="entry name" value="TT1751-like"/>
    <property type="match status" value="1"/>
</dbReference>
<protein>
    <submittedName>
        <fullName evidence="2">DUF302 domain-containing protein</fullName>
    </submittedName>
</protein>
<name>A0ABP4EUP7_9ACTN</name>
<dbReference type="PIRSF" id="PIRSF021774">
    <property type="entry name" value="UCP021774"/>
    <property type="match status" value="1"/>
</dbReference>
<dbReference type="Proteomes" id="UP001499979">
    <property type="component" value="Unassembled WGS sequence"/>
</dbReference>
<evidence type="ECO:0000259" key="1">
    <source>
        <dbReference type="Pfam" id="PF03625"/>
    </source>
</evidence>
<dbReference type="EMBL" id="BAAAJE010000001">
    <property type="protein sequence ID" value="GAA1126342.1"/>
    <property type="molecule type" value="Genomic_DNA"/>
</dbReference>
<gene>
    <name evidence="2" type="ORF">GCM10009606_02530</name>
</gene>
<dbReference type="Pfam" id="PF03625">
    <property type="entry name" value="DUF302"/>
    <property type="match status" value="1"/>
</dbReference>
<proteinExistence type="predicted"/>
<feature type="domain" description="DUF302" evidence="1">
    <location>
        <begin position="36"/>
        <end position="99"/>
    </location>
</feature>
<sequence length="132" mass="13696">MPGYTLSATLDRPYDAAVADVRAALADQGFGVLTEIDIRATLAAKLGVEVAPQVILGACRPPLAHRALEIDPSVATMLPCNVVVRALDDDTTVVEAFDPGAMTALAGEELAPVAEEARTLLTAALAALTEDR</sequence>
<accession>A0ABP4EUP7</accession>
<dbReference type="CDD" id="cd14797">
    <property type="entry name" value="DUF302"/>
    <property type="match status" value="1"/>
</dbReference>
<dbReference type="Gene3D" id="3.30.310.70">
    <property type="entry name" value="TT1751-like domain"/>
    <property type="match status" value="1"/>
</dbReference>
<dbReference type="InterPro" id="IPR035923">
    <property type="entry name" value="TT1751-like_sf"/>
</dbReference>
<dbReference type="RefSeq" id="WP_343904913.1">
    <property type="nucleotide sequence ID" value="NZ_BAAAJE010000001.1"/>
</dbReference>
<evidence type="ECO:0000313" key="3">
    <source>
        <dbReference type="Proteomes" id="UP001499979"/>
    </source>
</evidence>
<comment type="caution">
    <text evidence="2">The sequence shown here is derived from an EMBL/GenBank/DDBJ whole genome shotgun (WGS) entry which is preliminary data.</text>
</comment>